<dbReference type="Gene3D" id="2.40.128.90">
    <property type="entry name" value="OMPT-like"/>
    <property type="match status" value="1"/>
</dbReference>
<dbReference type="PIRSF" id="PIRSF001522">
    <property type="entry name" value="Peptidase_A26"/>
    <property type="match status" value="1"/>
</dbReference>
<dbReference type="Proteomes" id="UP000263486">
    <property type="component" value="Unassembled WGS sequence"/>
</dbReference>
<dbReference type="PRINTS" id="PR00482">
    <property type="entry name" value="OMPTIN"/>
</dbReference>
<reference evidence="1 2" key="1">
    <citation type="submission" date="2018-08" db="EMBL/GenBank/DDBJ databases">
        <title>Draft genome sequence of Psychrilyobacter sp. strain SD5 isolated from Black Sea water.</title>
        <authorList>
            <person name="Yadav S."/>
            <person name="Villanueva L."/>
            <person name="Damste J.S.S."/>
        </authorList>
    </citation>
    <scope>NUCLEOTIDE SEQUENCE [LARGE SCALE GENOMIC DNA]</scope>
    <source>
        <strain evidence="1 2">SD5</strain>
    </source>
</reference>
<proteinExistence type="predicted"/>
<name>A0ABX9KK09_9FUSO</name>
<keyword evidence="2" id="KW-1185">Reference proteome</keyword>
<keyword evidence="1" id="KW-0645">Protease</keyword>
<protein>
    <submittedName>
        <fullName evidence="1">Omptin family outer membrane protease</fullName>
    </submittedName>
</protein>
<organism evidence="1 2">
    <name type="scientific">Psychrilyobacter piezotolerans</name>
    <dbReference type="NCBI Taxonomy" id="2293438"/>
    <lineage>
        <taxon>Bacteria</taxon>
        <taxon>Fusobacteriati</taxon>
        <taxon>Fusobacteriota</taxon>
        <taxon>Fusobacteriia</taxon>
        <taxon>Fusobacteriales</taxon>
        <taxon>Fusobacteriaceae</taxon>
        <taxon>Psychrilyobacter</taxon>
    </lineage>
</organism>
<dbReference type="InterPro" id="IPR000036">
    <property type="entry name" value="Peptidase_A26_omptin"/>
</dbReference>
<dbReference type="InterPro" id="IPR053724">
    <property type="entry name" value="OMP_A26_sf"/>
</dbReference>
<evidence type="ECO:0000313" key="1">
    <source>
        <dbReference type="EMBL" id="REI42474.1"/>
    </source>
</evidence>
<keyword evidence="1" id="KW-0378">Hydrolase</keyword>
<dbReference type="SUPFAM" id="SSF69917">
    <property type="entry name" value="OMPT-like"/>
    <property type="match status" value="1"/>
</dbReference>
<comment type="caution">
    <text evidence="1">The sequence shown here is derived from an EMBL/GenBank/DDBJ whole genome shotgun (WGS) entry which is preliminary data.</text>
</comment>
<dbReference type="GO" id="GO:0008233">
    <property type="term" value="F:peptidase activity"/>
    <property type="evidence" value="ECO:0007669"/>
    <property type="project" value="UniProtKB-KW"/>
</dbReference>
<sequence>MKFISKTHFNSYEQIFSKKFVSKLSFLLATSAFFLSYSCFSYSMSALDMSSTLVSVETEKTKVPISFTLSTGVLNGESHEYAYYQTGEKLSELTWNLDNVIMVGGQISADITKRINLNAGTWVKATAPSTTMSDYDWTDINDLDQRTHWSETETELEKGIMADININGVVLTSDMCSVSAIAGFHYDNWKWNSMDGVFSYPNGSGRLSDVIPGMGSNDSSSIYEQKFYAPYLGFGFNSNSSKWLFNSRIIATPFARAESIDKHVLRNYMYEDTFKDVLYISAGASYAYLFTDSFSVSVSIDYQTYDSTKGDEKITNLSTGETFEFSDIAGISHESYMVSLGTKYRF</sequence>
<evidence type="ECO:0000313" key="2">
    <source>
        <dbReference type="Proteomes" id="UP000263486"/>
    </source>
</evidence>
<dbReference type="GO" id="GO:0006508">
    <property type="term" value="P:proteolysis"/>
    <property type="evidence" value="ECO:0007669"/>
    <property type="project" value="UniProtKB-KW"/>
</dbReference>
<gene>
    <name evidence="1" type="ORF">DYH56_03715</name>
</gene>
<dbReference type="EMBL" id="QUAJ01000004">
    <property type="protein sequence ID" value="REI42474.1"/>
    <property type="molecule type" value="Genomic_DNA"/>
</dbReference>
<dbReference type="InterPro" id="IPR020080">
    <property type="entry name" value="OM_adhesin/peptidase_omptin"/>
</dbReference>
<accession>A0ABX9KK09</accession>
<dbReference type="Pfam" id="PF01278">
    <property type="entry name" value="Omptin"/>
    <property type="match status" value="1"/>
</dbReference>